<reference evidence="1 2" key="1">
    <citation type="submission" date="2018-06" db="EMBL/GenBank/DDBJ databases">
        <title>Comparative genomics reveals the genomic features of Rhizophagus irregularis, R. cerebriforme, R. diaphanum and Gigaspora rosea, and their symbiotic lifestyle signature.</title>
        <authorList>
            <person name="Morin E."/>
            <person name="San Clemente H."/>
            <person name="Chen E.C.H."/>
            <person name="De La Providencia I."/>
            <person name="Hainaut M."/>
            <person name="Kuo A."/>
            <person name="Kohler A."/>
            <person name="Murat C."/>
            <person name="Tang N."/>
            <person name="Roy S."/>
            <person name="Loubradou J."/>
            <person name="Henrissat B."/>
            <person name="Grigoriev I.V."/>
            <person name="Corradi N."/>
            <person name="Roux C."/>
            <person name="Martin F.M."/>
        </authorList>
    </citation>
    <scope>NUCLEOTIDE SEQUENCE [LARGE SCALE GENOMIC DNA]</scope>
    <source>
        <strain evidence="1 2">DAOM 194757</strain>
    </source>
</reference>
<name>A0A397V7M5_9GLOM</name>
<gene>
    <name evidence="1" type="ORF">C2G38_2085757</name>
</gene>
<proteinExistence type="predicted"/>
<dbReference type="Proteomes" id="UP000266673">
    <property type="component" value="Unassembled WGS sequence"/>
</dbReference>
<keyword evidence="2" id="KW-1185">Reference proteome</keyword>
<protein>
    <submittedName>
        <fullName evidence="1">Uncharacterized protein</fullName>
    </submittedName>
</protein>
<evidence type="ECO:0000313" key="2">
    <source>
        <dbReference type="Proteomes" id="UP000266673"/>
    </source>
</evidence>
<accession>A0A397V7M5</accession>
<evidence type="ECO:0000313" key="1">
    <source>
        <dbReference type="EMBL" id="RIB18390.1"/>
    </source>
</evidence>
<dbReference type="AlphaFoldDB" id="A0A397V7M5"/>
<sequence length="53" mass="6411">MDLREQWYLINGEINSFKYYNIRGLINVSSFSILSELERSIITRQENSTIYYE</sequence>
<dbReference type="EMBL" id="QKWP01000541">
    <property type="protein sequence ID" value="RIB18390.1"/>
    <property type="molecule type" value="Genomic_DNA"/>
</dbReference>
<comment type="caution">
    <text evidence="1">The sequence shown here is derived from an EMBL/GenBank/DDBJ whole genome shotgun (WGS) entry which is preliminary data.</text>
</comment>
<organism evidence="1 2">
    <name type="scientific">Gigaspora rosea</name>
    <dbReference type="NCBI Taxonomy" id="44941"/>
    <lineage>
        <taxon>Eukaryota</taxon>
        <taxon>Fungi</taxon>
        <taxon>Fungi incertae sedis</taxon>
        <taxon>Mucoromycota</taxon>
        <taxon>Glomeromycotina</taxon>
        <taxon>Glomeromycetes</taxon>
        <taxon>Diversisporales</taxon>
        <taxon>Gigasporaceae</taxon>
        <taxon>Gigaspora</taxon>
    </lineage>
</organism>